<dbReference type="InterPro" id="IPR036661">
    <property type="entry name" value="Luciferase-like_sf"/>
</dbReference>
<sequence>MNCVGHIQHGLWTHPRDRSSEYTTIGYWQHLARTAERGLFDGIFLADIVGVYDVQEGSRDPSLRHAVQTPINDPFLVVPVMAAVTEHLGFGVTANATYEPPYLLARRFSTLDHLTGGRAGWNIVTGYLDSAAKAMGLSEQVKHDDRYESAEEYLEVIYNLLEGSWDDDAVVRDRAGRVYTRPEKVRAVRHEGKRFRLDAIHLSEPSPQRTPVLFQAGASSRGRDFAARHAECVFLAGPTNDHTRRTVADTRARAAAQGRGRDDLLFFLSRTAVVGRTRAEAEEKFAEYRRYASYEGALAHFAASTGIDFSGYDPDEPLRYEKNDAINSMLESVTIDSDETWTLRKIFGPRGLGSRNPPLVGSAEEVADELIRIVEETDIDGFNLSRVVTPEGLEDFVDLVVPILQERGAYKREYAPGTFREKLFGPGRARLPQSHPAARFRPRPAAIAAE</sequence>
<feature type="region of interest" description="Disordered" evidence="7">
    <location>
        <begin position="425"/>
        <end position="450"/>
    </location>
</feature>
<evidence type="ECO:0000256" key="6">
    <source>
        <dbReference type="PIRSR" id="PIRSR000337-1"/>
    </source>
</evidence>
<feature type="binding site" evidence="6">
    <location>
        <position position="219"/>
    </location>
    <ligand>
        <name>FMN</name>
        <dbReference type="ChEBI" id="CHEBI:58210"/>
    </ligand>
</feature>
<feature type="compositionally biased region" description="Low complexity" evidence="7">
    <location>
        <begin position="436"/>
        <end position="450"/>
    </location>
</feature>
<dbReference type="SUPFAM" id="SSF51679">
    <property type="entry name" value="Bacterial luciferase-like"/>
    <property type="match status" value="1"/>
</dbReference>
<evidence type="ECO:0000256" key="7">
    <source>
        <dbReference type="SAM" id="MobiDB-lite"/>
    </source>
</evidence>
<dbReference type="Pfam" id="PF00296">
    <property type="entry name" value="Bac_luciferase"/>
    <property type="match status" value="1"/>
</dbReference>
<dbReference type="EMBL" id="JABEPP010000007">
    <property type="protein sequence ID" value="NNM75244.1"/>
    <property type="molecule type" value="Genomic_DNA"/>
</dbReference>
<evidence type="ECO:0000256" key="1">
    <source>
        <dbReference type="ARBA" id="ARBA00022630"/>
    </source>
</evidence>
<organism evidence="9 10">
    <name type="scientific">Enterovirga aerilata</name>
    <dbReference type="NCBI Taxonomy" id="2730920"/>
    <lineage>
        <taxon>Bacteria</taxon>
        <taxon>Pseudomonadati</taxon>
        <taxon>Pseudomonadota</taxon>
        <taxon>Alphaproteobacteria</taxon>
        <taxon>Hyphomicrobiales</taxon>
        <taxon>Methylobacteriaceae</taxon>
        <taxon>Enterovirga</taxon>
    </lineage>
</organism>
<dbReference type="GO" id="GO:0016705">
    <property type="term" value="F:oxidoreductase activity, acting on paired donors, with incorporation or reduction of molecular oxygen"/>
    <property type="evidence" value="ECO:0007669"/>
    <property type="project" value="InterPro"/>
</dbReference>
<comment type="similarity">
    <text evidence="5">Belongs to the NtaA/SnaA/DszA monooxygenase family.</text>
</comment>
<dbReference type="NCBIfam" id="TIGR03860">
    <property type="entry name" value="FMN_nitrolo"/>
    <property type="match status" value="1"/>
</dbReference>
<dbReference type="Proteomes" id="UP000564885">
    <property type="component" value="Unassembled WGS sequence"/>
</dbReference>
<dbReference type="PANTHER" id="PTHR30011:SF16">
    <property type="entry name" value="C2H2 FINGER DOMAIN TRANSCRIPTION FACTOR (EUROFUNG)-RELATED"/>
    <property type="match status" value="1"/>
</dbReference>
<keyword evidence="4" id="KW-0503">Monooxygenase</keyword>
<evidence type="ECO:0000313" key="9">
    <source>
        <dbReference type="EMBL" id="NNM75244.1"/>
    </source>
</evidence>
<protein>
    <submittedName>
        <fullName evidence="9">LLM class flavin-dependent oxidoreductase</fullName>
    </submittedName>
</protein>
<dbReference type="InterPro" id="IPR051260">
    <property type="entry name" value="Diverse_substr_monoxygenases"/>
</dbReference>
<gene>
    <name evidence="9" type="ORF">HJG44_23060</name>
</gene>
<dbReference type="AlphaFoldDB" id="A0A849IBE7"/>
<comment type="caution">
    <text evidence="9">The sequence shown here is derived from an EMBL/GenBank/DDBJ whole genome shotgun (WGS) entry which is preliminary data.</text>
</comment>
<evidence type="ECO:0000256" key="5">
    <source>
        <dbReference type="ARBA" id="ARBA00033748"/>
    </source>
</evidence>
<keyword evidence="10" id="KW-1185">Reference proteome</keyword>
<dbReference type="InterPro" id="IPR016215">
    <property type="entry name" value="NTA_MOA"/>
</dbReference>
<name>A0A849IBE7_9HYPH</name>
<evidence type="ECO:0000256" key="2">
    <source>
        <dbReference type="ARBA" id="ARBA00022643"/>
    </source>
</evidence>
<dbReference type="Gene3D" id="3.20.20.30">
    <property type="entry name" value="Luciferase-like domain"/>
    <property type="match status" value="1"/>
</dbReference>
<dbReference type="GO" id="GO:0004497">
    <property type="term" value="F:monooxygenase activity"/>
    <property type="evidence" value="ECO:0007669"/>
    <property type="project" value="UniProtKB-KW"/>
</dbReference>
<dbReference type="InterPro" id="IPR011251">
    <property type="entry name" value="Luciferase-like_dom"/>
</dbReference>
<evidence type="ECO:0000313" key="10">
    <source>
        <dbReference type="Proteomes" id="UP000564885"/>
    </source>
</evidence>
<feature type="binding site" evidence="6">
    <location>
        <position position="143"/>
    </location>
    <ligand>
        <name>FMN</name>
        <dbReference type="ChEBI" id="CHEBI:58210"/>
    </ligand>
</feature>
<keyword evidence="3" id="KW-0560">Oxidoreductase</keyword>
<feature type="binding site" evidence="6">
    <location>
        <position position="147"/>
    </location>
    <ligand>
        <name>FMN</name>
        <dbReference type="ChEBI" id="CHEBI:58210"/>
    </ligand>
</feature>
<evidence type="ECO:0000259" key="8">
    <source>
        <dbReference type="Pfam" id="PF00296"/>
    </source>
</evidence>
<proteinExistence type="inferred from homology"/>
<feature type="binding site" evidence="6">
    <location>
        <position position="93"/>
    </location>
    <ligand>
        <name>FMN</name>
        <dbReference type="ChEBI" id="CHEBI:58210"/>
    </ligand>
</feature>
<dbReference type="PIRSF" id="PIRSF000337">
    <property type="entry name" value="NTA_MOA"/>
    <property type="match status" value="1"/>
</dbReference>
<dbReference type="PANTHER" id="PTHR30011">
    <property type="entry name" value="ALKANESULFONATE MONOOXYGENASE-RELATED"/>
    <property type="match status" value="1"/>
</dbReference>
<keyword evidence="2 6" id="KW-0288">FMN</keyword>
<keyword evidence="1 6" id="KW-0285">Flavoprotein</keyword>
<feature type="binding site" evidence="6">
    <location>
        <position position="47"/>
    </location>
    <ligand>
        <name>FMN</name>
        <dbReference type="ChEBI" id="CHEBI:58210"/>
    </ligand>
</feature>
<evidence type="ECO:0000256" key="3">
    <source>
        <dbReference type="ARBA" id="ARBA00023002"/>
    </source>
</evidence>
<accession>A0A849IBE7</accession>
<evidence type="ECO:0000256" key="4">
    <source>
        <dbReference type="ARBA" id="ARBA00023033"/>
    </source>
</evidence>
<feature type="domain" description="Luciferase-like" evidence="8">
    <location>
        <begin position="15"/>
        <end position="376"/>
    </location>
</feature>
<reference evidence="9 10" key="1">
    <citation type="submission" date="2020-04" db="EMBL/GenBank/DDBJ databases">
        <title>Enterovirga sp. isolate from soil.</title>
        <authorList>
            <person name="Chea S."/>
            <person name="Kim D.-U."/>
        </authorList>
    </citation>
    <scope>NUCLEOTIDE SEQUENCE [LARGE SCALE GENOMIC DNA]</scope>
    <source>
        <strain evidence="9 10">DB1703</strain>
    </source>
</reference>